<keyword evidence="3" id="KW-1185">Reference proteome</keyword>
<reference evidence="2 3" key="1">
    <citation type="submission" date="2023-05" db="EMBL/GenBank/DDBJ databases">
        <title>B98-5 Cell Line De Novo Hybrid Assembly: An Optical Mapping Approach.</title>
        <authorList>
            <person name="Kananen K."/>
            <person name="Auerbach J.A."/>
            <person name="Kautto E."/>
            <person name="Blachly J.S."/>
        </authorList>
    </citation>
    <scope>NUCLEOTIDE SEQUENCE [LARGE SCALE GENOMIC DNA]</scope>
    <source>
        <strain evidence="2">B95-8</strain>
        <tissue evidence="2">Cell line</tissue>
    </source>
</reference>
<name>A0ABQ9TPU7_SAGOE</name>
<sequence>MFTEASGETLRALVGLGLAFPSSEFCPCYVLLCIGFQLTRPRDTPAAARFAGATGTLLPVALEAREGSEDPARALGNPTASGIGL</sequence>
<dbReference type="EMBL" id="JASSZA010000019">
    <property type="protein sequence ID" value="KAK2086804.1"/>
    <property type="molecule type" value="Genomic_DNA"/>
</dbReference>
<evidence type="ECO:0000313" key="2">
    <source>
        <dbReference type="EMBL" id="KAK2086804.1"/>
    </source>
</evidence>
<organism evidence="2 3">
    <name type="scientific">Saguinus oedipus</name>
    <name type="common">Cotton-top tamarin</name>
    <name type="synonym">Oedipomidas oedipus</name>
    <dbReference type="NCBI Taxonomy" id="9490"/>
    <lineage>
        <taxon>Eukaryota</taxon>
        <taxon>Metazoa</taxon>
        <taxon>Chordata</taxon>
        <taxon>Craniata</taxon>
        <taxon>Vertebrata</taxon>
        <taxon>Euteleostomi</taxon>
        <taxon>Mammalia</taxon>
        <taxon>Eutheria</taxon>
        <taxon>Euarchontoglires</taxon>
        <taxon>Primates</taxon>
        <taxon>Haplorrhini</taxon>
        <taxon>Platyrrhini</taxon>
        <taxon>Cebidae</taxon>
        <taxon>Callitrichinae</taxon>
        <taxon>Saguinus</taxon>
    </lineage>
</organism>
<dbReference type="Proteomes" id="UP001266305">
    <property type="component" value="Unassembled WGS sequence"/>
</dbReference>
<accession>A0ABQ9TPU7</accession>
<protein>
    <submittedName>
        <fullName evidence="2">Uncharacterized protein</fullName>
    </submittedName>
</protein>
<comment type="caution">
    <text evidence="2">The sequence shown here is derived from an EMBL/GenBank/DDBJ whole genome shotgun (WGS) entry which is preliminary data.</text>
</comment>
<gene>
    <name evidence="2" type="ORF">P7K49_032711</name>
</gene>
<proteinExistence type="predicted"/>
<evidence type="ECO:0000256" key="1">
    <source>
        <dbReference type="SAM" id="MobiDB-lite"/>
    </source>
</evidence>
<feature type="region of interest" description="Disordered" evidence="1">
    <location>
        <begin position="65"/>
        <end position="85"/>
    </location>
</feature>
<evidence type="ECO:0000313" key="3">
    <source>
        <dbReference type="Proteomes" id="UP001266305"/>
    </source>
</evidence>